<reference evidence="1" key="1">
    <citation type="submission" date="2014-05" db="EMBL/GenBank/DDBJ databases">
        <title>The genome and life-stage specific transcriptomes of Globodera pallida elucidate key aspects of plant parasitism by a cyst nematode.</title>
        <authorList>
            <person name="Cotton J.A."/>
            <person name="Lilley C.J."/>
            <person name="Jones L.M."/>
            <person name="Kikuchi T."/>
            <person name="Reid A.J."/>
            <person name="Thorpe P."/>
            <person name="Tsai I.J."/>
            <person name="Beasley H."/>
            <person name="Blok V."/>
            <person name="Cock P.J.A."/>
            <person name="Van den Akker S.E."/>
            <person name="Holroyd N."/>
            <person name="Hunt M."/>
            <person name="Mantelin S."/>
            <person name="Naghra H."/>
            <person name="Pain A."/>
            <person name="Palomares-Rius J.E."/>
            <person name="Zarowiecki M."/>
            <person name="Berriman M."/>
            <person name="Jones J.T."/>
            <person name="Urwin P.E."/>
        </authorList>
    </citation>
    <scope>NUCLEOTIDE SEQUENCE [LARGE SCALE GENOMIC DNA]</scope>
    <source>
        <strain evidence="1">Lindley</strain>
    </source>
</reference>
<reference evidence="2" key="2">
    <citation type="submission" date="2016-06" db="UniProtKB">
        <authorList>
            <consortium name="WormBaseParasite"/>
        </authorList>
    </citation>
    <scope>IDENTIFICATION</scope>
</reference>
<dbReference type="Proteomes" id="UP000050741">
    <property type="component" value="Unassembled WGS sequence"/>
</dbReference>
<keyword evidence="1" id="KW-1185">Reference proteome</keyword>
<protein>
    <submittedName>
        <fullName evidence="2">Movement protein</fullName>
    </submittedName>
</protein>
<accession>A0A183CRF9</accession>
<proteinExistence type="predicted"/>
<evidence type="ECO:0000313" key="1">
    <source>
        <dbReference type="Proteomes" id="UP000050741"/>
    </source>
</evidence>
<name>A0A183CRF9_GLOPA</name>
<dbReference type="AlphaFoldDB" id="A0A183CRF9"/>
<dbReference type="WBParaSite" id="GPLIN_001546700">
    <property type="protein sequence ID" value="GPLIN_001546700"/>
    <property type="gene ID" value="GPLIN_001546700"/>
</dbReference>
<evidence type="ECO:0000313" key="2">
    <source>
        <dbReference type="WBParaSite" id="GPLIN_001546700"/>
    </source>
</evidence>
<sequence>HFAKYLWYVSVATQQVDAPIKMVQLPIKVLSVGIDVSAVKQSEPTGNPFLGNDFKSPSIVEIAVSRIEEVCSIRKQRFYEIKSGGRLIAAVVIFRNVFKLGDDVVGRFEFPQEEVQCLQALVRAESVHVFGTEHMVTAFVRETHFKLQLPMNAVPSFTTESVKVRWRLRFEFVTTPQKVMEQKGDRLQTLADDLDIETMKWDLPISVLSCNPFNAGLSTLQPSTTSFGI</sequence>
<organism evidence="1 2">
    <name type="scientific">Globodera pallida</name>
    <name type="common">Potato cyst nematode worm</name>
    <name type="synonym">Heterodera pallida</name>
    <dbReference type="NCBI Taxonomy" id="36090"/>
    <lineage>
        <taxon>Eukaryota</taxon>
        <taxon>Metazoa</taxon>
        <taxon>Ecdysozoa</taxon>
        <taxon>Nematoda</taxon>
        <taxon>Chromadorea</taxon>
        <taxon>Rhabditida</taxon>
        <taxon>Tylenchina</taxon>
        <taxon>Tylenchomorpha</taxon>
        <taxon>Tylenchoidea</taxon>
        <taxon>Heteroderidae</taxon>
        <taxon>Heteroderinae</taxon>
        <taxon>Globodera</taxon>
    </lineage>
</organism>
<dbReference type="PANTHER" id="PTHR12507">
    <property type="entry name" value="REDUCED GROWTH PHENOTYPE 1 RGP1, YEAST -RELATED"/>
    <property type="match status" value="1"/>
</dbReference>
<dbReference type="InterPro" id="IPR014848">
    <property type="entry name" value="Rgp1"/>
</dbReference>